<name>A0ABT9A5P1_9BACT</name>
<evidence type="ECO:0000256" key="2">
    <source>
        <dbReference type="SAM" id="SignalP"/>
    </source>
</evidence>
<feature type="chain" id="PRO_5045802293" description="DUF5666 domain-containing protein" evidence="2">
    <location>
        <begin position="25"/>
        <end position="282"/>
    </location>
</feature>
<feature type="compositionally biased region" description="Pro residues" evidence="1">
    <location>
        <begin position="182"/>
        <end position="191"/>
    </location>
</feature>
<feature type="region of interest" description="Disordered" evidence="1">
    <location>
        <begin position="173"/>
        <end position="194"/>
    </location>
</feature>
<proteinExistence type="predicted"/>
<comment type="caution">
    <text evidence="3">The sequence shown here is derived from an EMBL/GenBank/DDBJ whole genome shotgun (WGS) entry which is preliminary data.</text>
</comment>
<dbReference type="EMBL" id="JAUQSX010000001">
    <property type="protein sequence ID" value="MDO7845138.1"/>
    <property type="molecule type" value="Genomic_DNA"/>
</dbReference>
<gene>
    <name evidence="3" type="ORF">Q5H92_02130</name>
</gene>
<evidence type="ECO:0008006" key="5">
    <source>
        <dbReference type="Google" id="ProtNLM"/>
    </source>
</evidence>
<keyword evidence="2" id="KW-0732">Signal</keyword>
<organism evidence="3 4">
    <name type="scientific">Hymenobacter mellowenesis</name>
    <dbReference type="NCBI Taxonomy" id="3063995"/>
    <lineage>
        <taxon>Bacteria</taxon>
        <taxon>Pseudomonadati</taxon>
        <taxon>Bacteroidota</taxon>
        <taxon>Cytophagia</taxon>
        <taxon>Cytophagales</taxon>
        <taxon>Hymenobacteraceae</taxon>
        <taxon>Hymenobacter</taxon>
    </lineage>
</organism>
<dbReference type="RefSeq" id="WP_305009816.1">
    <property type="nucleotide sequence ID" value="NZ_JAUQSX010000001.1"/>
</dbReference>
<reference evidence="3" key="1">
    <citation type="submission" date="2023-07" db="EMBL/GenBank/DDBJ databases">
        <authorList>
            <person name="Kim M.K."/>
        </authorList>
    </citation>
    <scope>NUCLEOTIDE SEQUENCE</scope>
    <source>
        <strain evidence="3">M29</strain>
    </source>
</reference>
<feature type="compositionally biased region" description="Basic and acidic residues" evidence="1">
    <location>
        <begin position="67"/>
        <end position="81"/>
    </location>
</feature>
<evidence type="ECO:0000256" key="1">
    <source>
        <dbReference type="SAM" id="MobiDB-lite"/>
    </source>
</evidence>
<feature type="region of interest" description="Disordered" evidence="1">
    <location>
        <begin position="30"/>
        <end position="93"/>
    </location>
</feature>
<accession>A0ABT9A5P1</accession>
<evidence type="ECO:0000313" key="3">
    <source>
        <dbReference type="EMBL" id="MDO7845138.1"/>
    </source>
</evidence>
<feature type="signal peptide" evidence="2">
    <location>
        <begin position="1"/>
        <end position="24"/>
    </location>
</feature>
<dbReference type="Proteomes" id="UP001167796">
    <property type="component" value="Unassembled WGS sequence"/>
</dbReference>
<evidence type="ECO:0000313" key="4">
    <source>
        <dbReference type="Proteomes" id="UP001167796"/>
    </source>
</evidence>
<keyword evidence="4" id="KW-1185">Reference proteome</keyword>
<protein>
    <recommendedName>
        <fullName evidence="5">DUF5666 domain-containing protein</fullName>
    </recommendedName>
</protein>
<sequence length="282" mass="28921">MNKPFYSVALLAAALLAGHIQADAQTTTKIKTKTSKSAKATAGNLATPPPPPAEGDGPEGPGGPRGPRGEHGPKGGPRGERGPGPGGERGGLQTITDVRGTLSSYLANNDDQVYDAFILKPASGAVDTVRFPRHLGQQLQAAAKAGNAVTVSGVRHTGPDGRSHFRFVSLTSGSQTVNDAPPVRPTTPPTPETATAKGTIKELRRDPKGRVRGVVLSDQTVVQLPPSALEQLGDKLTVGAAVEATGNLRTAQAGEARVAGTSAPRVVHAQTLALGGVKYLVR</sequence>